<dbReference type="PATRIC" id="fig|1354251.4.peg.1970"/>
<evidence type="ECO:0000313" key="1">
    <source>
        <dbReference type="EMBL" id="OAT32016.1"/>
    </source>
</evidence>
<sequence>MTTSPLKVEDSRAQFEAEFRKQYSFDKHLDLLLEMYNHGTDEEPDIDYYSLAARDAWKWWQASRAAIVVELDKCNCDNGEESVWDDAIEYCEVTLRAAGITVKGDSDEANANAS</sequence>
<evidence type="ECO:0000313" key="2">
    <source>
        <dbReference type="Proteomes" id="UP000078410"/>
    </source>
</evidence>
<dbReference type="Proteomes" id="UP000078410">
    <property type="component" value="Unassembled WGS sequence"/>
</dbReference>
<dbReference type="OrthoDB" id="6629429at2"/>
<keyword evidence="2" id="KW-1185">Reference proteome</keyword>
<comment type="caution">
    <text evidence="1">The sequence shown here is derived from an EMBL/GenBank/DDBJ whole genome shotgun (WGS) entry which is preliminary data.</text>
</comment>
<proteinExistence type="predicted"/>
<accession>A0A1B7IQJ3</accession>
<dbReference type="RefSeq" id="WP_064558984.1">
    <property type="nucleotide sequence ID" value="NZ_LXER01000017.1"/>
</dbReference>
<name>A0A1B7IQJ3_9ENTR</name>
<dbReference type="AlphaFoldDB" id="A0A1B7IQJ3"/>
<dbReference type="EMBL" id="LXER01000017">
    <property type="protein sequence ID" value="OAT32016.1"/>
    <property type="molecule type" value="Genomic_DNA"/>
</dbReference>
<reference evidence="1 2" key="1">
    <citation type="submission" date="2016-04" db="EMBL/GenBank/DDBJ databases">
        <title>ATOL: Assembling a taxonomically balanced genome-scale reconstruction of the evolutionary history of the Enterobacteriaceae.</title>
        <authorList>
            <person name="Plunkett G.III."/>
            <person name="Neeno-Eckwall E.C."/>
            <person name="Glasner J.D."/>
            <person name="Perna N.T."/>
        </authorList>
    </citation>
    <scope>NUCLEOTIDE SEQUENCE [LARGE SCALE GENOMIC DNA]</scope>
    <source>
        <strain evidence="1 2">ATCC 51605</strain>
    </source>
</reference>
<protein>
    <submittedName>
        <fullName evidence="1">Uncharacterized protein</fullName>
    </submittedName>
</protein>
<organism evidence="1 2">
    <name type="scientific">Buttiauxella brennerae ATCC 51605</name>
    <dbReference type="NCBI Taxonomy" id="1354251"/>
    <lineage>
        <taxon>Bacteria</taxon>
        <taxon>Pseudomonadati</taxon>
        <taxon>Pseudomonadota</taxon>
        <taxon>Gammaproteobacteria</taxon>
        <taxon>Enterobacterales</taxon>
        <taxon>Enterobacteriaceae</taxon>
        <taxon>Buttiauxella</taxon>
    </lineage>
</organism>
<dbReference type="InterPro" id="IPR058601">
    <property type="entry name" value="Phage_phiTE_015-like"/>
</dbReference>
<gene>
    <name evidence="1" type="ORF">M975_1908</name>
</gene>
<dbReference type="Pfam" id="PF26207">
    <property type="entry name" value="Phage_phiTE_015"/>
    <property type="match status" value="1"/>
</dbReference>